<feature type="compositionally biased region" description="Basic and acidic residues" evidence="1">
    <location>
        <begin position="179"/>
        <end position="190"/>
    </location>
</feature>
<dbReference type="EMBL" id="JAVHJM010000001">
    <property type="protein sequence ID" value="KAK6520129.1"/>
    <property type="molecule type" value="Genomic_DNA"/>
</dbReference>
<protein>
    <submittedName>
        <fullName evidence="2">Uncharacterized protein</fullName>
    </submittedName>
</protein>
<sequence>MSASASKSGGSNYPSTVSQFERTLSSTRDVNSQGSTSFNPYESGSHWGLEHLKYFRVLAKVQNGPVSSLRANYARCEEAISHSPREKDLQSLSDIKDTVIRTKSPMELEISAGNTKFGPFMIAIGDAIRKDNRGLQQSIVHRGQHDQWPRDAKQASRNQPTASSPLSSEQVSSSPPKTSHSDDAYSDSRDSQSTGQQDESKAEPMSQYLANQFIQGTILEYMTPGSLFSGCHTSETNLSDAYLWYESWPHHFHVAAGTINSKVYDDGCFTVLIKPSGDPSLSTNIDIQQIKNQSWVCSVETKKGLLDPESVNFSTGDGDCQRLGQNIAEMWATIYRRIVTEGGRNLADDKIEAVIDNLSDANLRVFLVVFQHTYFQIATTQFTKQYLKSYLVPGYNADLRNEKYYLTVDFSYRRDVAKRTHRSDAIIMMASLVDYLYDIHIRNAPPTFLDTIEDQPNDYQASENDTSGSDGGSRRSEDETSDQQMEDDDDFTNDDRENYDENQMDEDYDLESYPRNQSGDLVDELSYIVPRAPTKRRKI</sequence>
<gene>
    <name evidence="2" type="ORF">TWF506_000414</name>
</gene>
<keyword evidence="3" id="KW-1185">Reference proteome</keyword>
<feature type="compositionally biased region" description="Low complexity" evidence="1">
    <location>
        <begin position="163"/>
        <end position="178"/>
    </location>
</feature>
<proteinExistence type="predicted"/>
<dbReference type="AlphaFoldDB" id="A0AAN8NQX1"/>
<feature type="compositionally biased region" description="Basic and acidic residues" evidence="1">
    <location>
        <begin position="143"/>
        <end position="154"/>
    </location>
</feature>
<evidence type="ECO:0000313" key="2">
    <source>
        <dbReference type="EMBL" id="KAK6520129.1"/>
    </source>
</evidence>
<feature type="region of interest" description="Disordered" evidence="1">
    <location>
        <begin position="449"/>
        <end position="539"/>
    </location>
</feature>
<feature type="compositionally biased region" description="Acidic residues" evidence="1">
    <location>
        <begin position="479"/>
        <end position="510"/>
    </location>
</feature>
<dbReference type="Proteomes" id="UP001307849">
    <property type="component" value="Unassembled WGS sequence"/>
</dbReference>
<comment type="caution">
    <text evidence="2">The sequence shown here is derived from an EMBL/GenBank/DDBJ whole genome shotgun (WGS) entry which is preliminary data.</text>
</comment>
<feature type="compositionally biased region" description="Polar residues" evidence="1">
    <location>
        <begin position="457"/>
        <end position="466"/>
    </location>
</feature>
<reference evidence="2 3" key="1">
    <citation type="submission" date="2019-10" db="EMBL/GenBank/DDBJ databases">
        <authorList>
            <person name="Palmer J.M."/>
        </authorList>
    </citation>
    <scope>NUCLEOTIDE SEQUENCE [LARGE SCALE GENOMIC DNA]</scope>
    <source>
        <strain evidence="2 3">TWF506</strain>
    </source>
</reference>
<feature type="region of interest" description="Disordered" evidence="1">
    <location>
        <begin position="1"/>
        <end position="40"/>
    </location>
</feature>
<accession>A0AAN8NQX1</accession>
<organism evidence="2 3">
    <name type="scientific">Arthrobotrys conoides</name>
    <dbReference type="NCBI Taxonomy" id="74498"/>
    <lineage>
        <taxon>Eukaryota</taxon>
        <taxon>Fungi</taxon>
        <taxon>Dikarya</taxon>
        <taxon>Ascomycota</taxon>
        <taxon>Pezizomycotina</taxon>
        <taxon>Orbiliomycetes</taxon>
        <taxon>Orbiliales</taxon>
        <taxon>Orbiliaceae</taxon>
        <taxon>Arthrobotrys</taxon>
    </lineage>
</organism>
<evidence type="ECO:0000313" key="3">
    <source>
        <dbReference type="Proteomes" id="UP001307849"/>
    </source>
</evidence>
<evidence type="ECO:0000256" key="1">
    <source>
        <dbReference type="SAM" id="MobiDB-lite"/>
    </source>
</evidence>
<name>A0AAN8NQX1_9PEZI</name>
<feature type="region of interest" description="Disordered" evidence="1">
    <location>
        <begin position="141"/>
        <end position="205"/>
    </location>
</feature>